<dbReference type="EMBL" id="BOQN01000128">
    <property type="protein sequence ID" value="GIM96829.1"/>
    <property type="molecule type" value="Genomic_DNA"/>
</dbReference>
<dbReference type="Pfam" id="PF01261">
    <property type="entry name" value="AP_endonuc_2"/>
    <property type="match status" value="1"/>
</dbReference>
<dbReference type="PANTHER" id="PTHR12110">
    <property type="entry name" value="HYDROXYPYRUVATE ISOMERASE"/>
    <property type="match status" value="1"/>
</dbReference>
<proteinExistence type="predicted"/>
<dbReference type="AlphaFoldDB" id="A0A919WAV0"/>
<keyword evidence="2" id="KW-0413">Isomerase</keyword>
<reference evidence="2 3" key="1">
    <citation type="submission" date="2021-03" db="EMBL/GenBank/DDBJ databases">
        <title>Whole genome shotgun sequence of Actinoplanes toevensis NBRC 105298.</title>
        <authorList>
            <person name="Komaki H."/>
            <person name="Tamura T."/>
        </authorList>
    </citation>
    <scope>NUCLEOTIDE SEQUENCE [LARGE SCALE GENOMIC DNA]</scope>
    <source>
        <strain evidence="2 3">NBRC 105298</strain>
    </source>
</reference>
<sequence>MPTERLLATCWTTAGDASPLPGDQRSPVPIRERVEAAAAAGFRGLGLLHDDLMPALDGYGSGGLRALLDDHGIVDLELELITGWWNAEPDSDRVRRDLLEAAAALGARHIKVAPDVTDGPWEHDRWAAAFAALAADAAEAGTRVGLEFLPWSNIKTVHEGLGLVRAAGHPAGGLIIDVWHTERAHTPPADLAGVPLEYIVGVELNDADAEPLGTLFEDAVHRRRLCGTGTFDLAGVIAALRTAGWHGPWGVEILSDEHRRTPLRQAVAAAFRTADAQLSSRTG</sequence>
<dbReference type="InterPro" id="IPR036237">
    <property type="entry name" value="Xyl_isomerase-like_sf"/>
</dbReference>
<dbReference type="Proteomes" id="UP000677082">
    <property type="component" value="Unassembled WGS sequence"/>
</dbReference>
<dbReference type="RefSeq" id="WP_213012490.1">
    <property type="nucleotide sequence ID" value="NZ_BOQN01000128.1"/>
</dbReference>
<evidence type="ECO:0000313" key="3">
    <source>
        <dbReference type="Proteomes" id="UP000677082"/>
    </source>
</evidence>
<feature type="domain" description="Xylose isomerase-like TIM barrel" evidence="1">
    <location>
        <begin position="34"/>
        <end position="268"/>
    </location>
</feature>
<evidence type="ECO:0000313" key="2">
    <source>
        <dbReference type="EMBL" id="GIM96829.1"/>
    </source>
</evidence>
<dbReference type="InterPro" id="IPR013022">
    <property type="entry name" value="Xyl_isomerase-like_TIM-brl"/>
</dbReference>
<accession>A0A919WAV0</accession>
<dbReference type="SUPFAM" id="SSF51658">
    <property type="entry name" value="Xylose isomerase-like"/>
    <property type="match status" value="1"/>
</dbReference>
<evidence type="ECO:0000259" key="1">
    <source>
        <dbReference type="Pfam" id="PF01261"/>
    </source>
</evidence>
<dbReference type="GO" id="GO:0016853">
    <property type="term" value="F:isomerase activity"/>
    <property type="evidence" value="ECO:0007669"/>
    <property type="project" value="UniProtKB-KW"/>
</dbReference>
<name>A0A919WAV0_9ACTN</name>
<protein>
    <submittedName>
        <fullName evidence="2">Sugar phosphate isomerase</fullName>
    </submittedName>
</protein>
<dbReference type="InterPro" id="IPR050312">
    <property type="entry name" value="IolE/XylAMocC-like"/>
</dbReference>
<dbReference type="PANTHER" id="PTHR12110:SF48">
    <property type="entry name" value="BLL3656 PROTEIN"/>
    <property type="match status" value="1"/>
</dbReference>
<keyword evidence="3" id="KW-1185">Reference proteome</keyword>
<organism evidence="2 3">
    <name type="scientific">Paractinoplanes toevensis</name>
    <dbReference type="NCBI Taxonomy" id="571911"/>
    <lineage>
        <taxon>Bacteria</taxon>
        <taxon>Bacillati</taxon>
        <taxon>Actinomycetota</taxon>
        <taxon>Actinomycetes</taxon>
        <taxon>Micromonosporales</taxon>
        <taxon>Micromonosporaceae</taxon>
        <taxon>Paractinoplanes</taxon>
    </lineage>
</organism>
<comment type="caution">
    <text evidence="2">The sequence shown here is derived from an EMBL/GenBank/DDBJ whole genome shotgun (WGS) entry which is preliminary data.</text>
</comment>
<dbReference type="Gene3D" id="3.20.20.150">
    <property type="entry name" value="Divalent-metal-dependent TIM barrel enzymes"/>
    <property type="match status" value="1"/>
</dbReference>
<gene>
    <name evidence="2" type="ORF">Ato02nite_086220</name>
</gene>